<comment type="subcellular location">
    <subcellularLocation>
        <location evidence="2">Chromosome</location>
        <location evidence="2">Telomere</location>
    </subcellularLocation>
</comment>
<name>A0AAD6HFK1_9EURO</name>
<dbReference type="EC" id="2.7.11.1" evidence="5"/>
<evidence type="ECO:0000256" key="8">
    <source>
        <dbReference type="ARBA" id="ARBA00022527"/>
    </source>
</evidence>
<keyword evidence="22" id="KW-1185">Reference proteome</keyword>
<evidence type="ECO:0000256" key="17">
    <source>
        <dbReference type="ARBA" id="ARBA00048679"/>
    </source>
</evidence>
<evidence type="ECO:0000256" key="4">
    <source>
        <dbReference type="ARBA" id="ARBA00011534"/>
    </source>
</evidence>
<comment type="catalytic activity">
    <reaction evidence="17">
        <text>L-seryl-[protein] + ATP = O-phospho-L-seryl-[protein] + ADP + H(+)</text>
        <dbReference type="Rhea" id="RHEA:17989"/>
        <dbReference type="Rhea" id="RHEA-COMP:9863"/>
        <dbReference type="Rhea" id="RHEA-COMP:11604"/>
        <dbReference type="ChEBI" id="CHEBI:15378"/>
        <dbReference type="ChEBI" id="CHEBI:29999"/>
        <dbReference type="ChEBI" id="CHEBI:30616"/>
        <dbReference type="ChEBI" id="CHEBI:83421"/>
        <dbReference type="ChEBI" id="CHEBI:456216"/>
        <dbReference type="EC" id="2.7.11.1"/>
    </reaction>
</comment>
<reference evidence="21" key="2">
    <citation type="submission" date="2023-01" db="EMBL/GenBank/DDBJ databases">
        <authorList>
            <person name="Petersen C."/>
        </authorList>
    </citation>
    <scope>NUCLEOTIDE SEQUENCE</scope>
    <source>
        <strain evidence="21">IBT 17514</strain>
    </source>
</reference>
<organism evidence="21 22">
    <name type="scientific">Penicillium malachiteum</name>
    <dbReference type="NCBI Taxonomy" id="1324776"/>
    <lineage>
        <taxon>Eukaryota</taxon>
        <taxon>Fungi</taxon>
        <taxon>Dikarya</taxon>
        <taxon>Ascomycota</taxon>
        <taxon>Pezizomycotina</taxon>
        <taxon>Eurotiomycetes</taxon>
        <taxon>Eurotiomycetidae</taxon>
        <taxon>Eurotiales</taxon>
        <taxon>Aspergillaceae</taxon>
        <taxon>Penicillium</taxon>
    </lineage>
</organism>
<evidence type="ECO:0000256" key="1">
    <source>
        <dbReference type="ARBA" id="ARBA00003747"/>
    </source>
</evidence>
<evidence type="ECO:0000256" key="16">
    <source>
        <dbReference type="ARBA" id="ARBA00047899"/>
    </source>
</evidence>
<dbReference type="PROSITE" id="PS00109">
    <property type="entry name" value="PROTEIN_KINASE_TYR"/>
    <property type="match status" value="1"/>
</dbReference>
<dbReference type="Pfam" id="PF00069">
    <property type="entry name" value="Pkinase"/>
    <property type="match status" value="1"/>
</dbReference>
<evidence type="ECO:0000259" key="20">
    <source>
        <dbReference type="PROSITE" id="PS50011"/>
    </source>
</evidence>
<dbReference type="GO" id="GO:0000781">
    <property type="term" value="C:chromosome, telomeric region"/>
    <property type="evidence" value="ECO:0007669"/>
    <property type="project" value="UniProtKB-SubCell"/>
</dbReference>
<reference evidence="21" key="1">
    <citation type="journal article" date="2023" name="IMA Fungus">
        <title>Comparative genomic study of the Penicillium genus elucidates a diverse pangenome and 15 lateral gene transfer events.</title>
        <authorList>
            <person name="Petersen C."/>
            <person name="Sorensen T."/>
            <person name="Nielsen M.R."/>
            <person name="Sondergaard T.E."/>
            <person name="Sorensen J.L."/>
            <person name="Fitzpatrick D.A."/>
            <person name="Frisvad J.C."/>
            <person name="Nielsen K.L."/>
        </authorList>
    </citation>
    <scope>NUCLEOTIDE SEQUENCE</scope>
    <source>
        <strain evidence="21">IBT 17514</strain>
    </source>
</reference>
<comment type="subunit">
    <text evidence="4">Component of the EKC/KEOPS complex composed of at least BUD32, CGI121, GON7, KAE1 and PCC1; the whole complex dimerizes.</text>
</comment>
<keyword evidence="13" id="KW-0779">Telomere</keyword>
<dbReference type="Proteomes" id="UP001215712">
    <property type="component" value="Unassembled WGS sequence"/>
</dbReference>
<keyword evidence="9" id="KW-0808">Transferase</keyword>
<comment type="catalytic activity">
    <reaction evidence="16">
        <text>L-threonyl-[protein] + ATP = O-phospho-L-threonyl-[protein] + ADP + H(+)</text>
        <dbReference type="Rhea" id="RHEA:46608"/>
        <dbReference type="Rhea" id="RHEA-COMP:11060"/>
        <dbReference type="Rhea" id="RHEA-COMP:11605"/>
        <dbReference type="ChEBI" id="CHEBI:15378"/>
        <dbReference type="ChEBI" id="CHEBI:30013"/>
        <dbReference type="ChEBI" id="CHEBI:30616"/>
        <dbReference type="ChEBI" id="CHEBI:61977"/>
        <dbReference type="ChEBI" id="CHEBI:456216"/>
        <dbReference type="EC" id="2.7.11.1"/>
    </reaction>
</comment>
<evidence type="ECO:0000256" key="13">
    <source>
        <dbReference type="ARBA" id="ARBA00022895"/>
    </source>
</evidence>
<comment type="similarity">
    <text evidence="3">Belongs to the protein kinase superfamily. CAMK Ser/Thr protein kinase family. NIM1 subfamily.</text>
</comment>
<evidence type="ECO:0000256" key="10">
    <source>
        <dbReference type="ARBA" id="ARBA00022741"/>
    </source>
</evidence>
<dbReference type="SUPFAM" id="SSF56112">
    <property type="entry name" value="Protein kinase-like (PK-like)"/>
    <property type="match status" value="1"/>
</dbReference>
<dbReference type="PANTHER" id="PTHR24346">
    <property type="entry name" value="MAP/MICROTUBULE AFFINITY-REGULATING KINASE"/>
    <property type="match status" value="1"/>
</dbReference>
<dbReference type="PROSITE" id="PS50011">
    <property type="entry name" value="PROTEIN_KINASE_DOM"/>
    <property type="match status" value="1"/>
</dbReference>
<evidence type="ECO:0000256" key="2">
    <source>
        <dbReference type="ARBA" id="ARBA00004574"/>
    </source>
</evidence>
<evidence type="ECO:0000256" key="12">
    <source>
        <dbReference type="ARBA" id="ARBA00022840"/>
    </source>
</evidence>
<dbReference type="GO" id="GO:0035556">
    <property type="term" value="P:intracellular signal transduction"/>
    <property type="evidence" value="ECO:0007669"/>
    <property type="project" value="TreeGrafter"/>
</dbReference>
<feature type="binding site" evidence="18">
    <location>
        <position position="168"/>
    </location>
    <ligand>
        <name>ATP</name>
        <dbReference type="ChEBI" id="CHEBI:30616"/>
    </ligand>
</feature>
<evidence type="ECO:0000256" key="19">
    <source>
        <dbReference type="SAM" id="MobiDB-lite"/>
    </source>
</evidence>
<dbReference type="InterPro" id="IPR017441">
    <property type="entry name" value="Protein_kinase_ATP_BS"/>
</dbReference>
<dbReference type="PANTHER" id="PTHR24346:SF82">
    <property type="entry name" value="KP78A-RELATED"/>
    <property type="match status" value="1"/>
</dbReference>
<evidence type="ECO:0000256" key="15">
    <source>
        <dbReference type="ARBA" id="ARBA00033194"/>
    </source>
</evidence>
<evidence type="ECO:0000256" key="9">
    <source>
        <dbReference type="ARBA" id="ARBA00022679"/>
    </source>
</evidence>
<gene>
    <name evidence="21" type="ORF">N7493_008859</name>
</gene>
<dbReference type="InterPro" id="IPR011009">
    <property type="entry name" value="Kinase-like_dom_sf"/>
</dbReference>
<keyword evidence="8" id="KW-0723">Serine/threonine-protein kinase</keyword>
<evidence type="ECO:0000256" key="6">
    <source>
        <dbReference type="ARBA" id="ARBA00013948"/>
    </source>
</evidence>
<comment type="function">
    <text evidence="1">Component of the EKC/KEOPS complex that is required for the formation of a threonylcarbamoyl group on adenosine at position 37 (t(6)A37) in tRNAs that read codons beginning with adenine. The complex is probably involved in the transfer of the threonylcarbamoyl moiety of threonylcarbamoyl-AMP (TC-AMP) to the N6 group of A37. BUD32 has ATPase activity in the context of the EKC/KEOPS complex and likely plays a supporting role to the catalytic subunit KAE1. The EKC/KEOPS complex also promotes both telomere uncapping and telomere elongation. The complex is required for efficient recruitment of transcriptional coactivators.</text>
</comment>
<keyword evidence="13" id="KW-0158">Chromosome</keyword>
<evidence type="ECO:0000256" key="3">
    <source>
        <dbReference type="ARBA" id="ARBA00010791"/>
    </source>
</evidence>
<keyword evidence="10 18" id="KW-0547">Nucleotide-binding</keyword>
<evidence type="ECO:0000313" key="21">
    <source>
        <dbReference type="EMBL" id="KAJ5712391.1"/>
    </source>
</evidence>
<evidence type="ECO:0000256" key="11">
    <source>
        <dbReference type="ARBA" id="ARBA00022777"/>
    </source>
</evidence>
<feature type="domain" description="Protein kinase" evidence="20">
    <location>
        <begin position="132"/>
        <end position="466"/>
    </location>
</feature>
<evidence type="ECO:0000256" key="5">
    <source>
        <dbReference type="ARBA" id="ARBA00012513"/>
    </source>
</evidence>
<evidence type="ECO:0000313" key="22">
    <source>
        <dbReference type="Proteomes" id="UP001215712"/>
    </source>
</evidence>
<dbReference type="GO" id="GO:0005524">
    <property type="term" value="F:ATP binding"/>
    <property type="evidence" value="ECO:0007669"/>
    <property type="project" value="UniProtKB-UniRule"/>
</dbReference>
<dbReference type="AlphaFoldDB" id="A0AAD6HFK1"/>
<dbReference type="PROSITE" id="PS00107">
    <property type="entry name" value="PROTEIN_KINASE_ATP"/>
    <property type="match status" value="1"/>
</dbReference>
<evidence type="ECO:0000256" key="14">
    <source>
        <dbReference type="ARBA" id="ARBA00030980"/>
    </source>
</evidence>
<dbReference type="GO" id="GO:0005737">
    <property type="term" value="C:cytoplasm"/>
    <property type="evidence" value="ECO:0007669"/>
    <property type="project" value="TreeGrafter"/>
</dbReference>
<proteinExistence type="inferred from homology"/>
<dbReference type="GO" id="GO:0004674">
    <property type="term" value="F:protein serine/threonine kinase activity"/>
    <property type="evidence" value="ECO:0007669"/>
    <property type="project" value="UniProtKB-KW"/>
</dbReference>
<dbReference type="Gene3D" id="1.10.510.10">
    <property type="entry name" value="Transferase(Phosphotransferase) domain 1"/>
    <property type="match status" value="1"/>
</dbReference>
<feature type="region of interest" description="Disordered" evidence="19">
    <location>
        <begin position="1"/>
        <end position="25"/>
    </location>
</feature>
<dbReference type="EMBL" id="JAQJAN010000013">
    <property type="protein sequence ID" value="KAJ5712391.1"/>
    <property type="molecule type" value="Genomic_DNA"/>
</dbReference>
<accession>A0AAD6HFK1</accession>
<keyword evidence="12 18" id="KW-0067">ATP-binding</keyword>
<dbReference type="InterPro" id="IPR000719">
    <property type="entry name" value="Prot_kinase_dom"/>
</dbReference>
<evidence type="ECO:0000256" key="7">
    <source>
        <dbReference type="ARBA" id="ARBA00019973"/>
    </source>
</evidence>
<comment type="caution">
    <text evidence="21">The sequence shown here is derived from an EMBL/GenBank/DDBJ whole genome shotgun (WGS) entry which is preliminary data.</text>
</comment>
<dbReference type="SMART" id="SM00220">
    <property type="entry name" value="S_TKc"/>
    <property type="match status" value="1"/>
</dbReference>
<protein>
    <recommendedName>
        <fullName evidence="7">EKC/KEOPS complex subunit BUD32</fullName>
        <ecNumber evidence="5">2.7.11.1</ecNumber>
    </recommendedName>
    <alternativeName>
        <fullName evidence="14 15">Atypical Serine/threonine protein kinase BUD32</fullName>
    </alternativeName>
    <alternativeName>
        <fullName evidence="6">EKC/KEOPS complex subunit bud32</fullName>
    </alternativeName>
</protein>
<sequence length="483" mass="56058">MSFQGSPENPLKGSSKETIGNSMETFDHPEHRKIFAVAARYLLDPSSELSQQHPTLHQALQSRLETAFAYRNNEPISRCEHTVFDGVEFGRTDGMIYQYENNSARVDFYDPLWDDNAVNRVDEICKTLSRRLEVYGILGVGTFGAVYLARERHNGFSDPTKLKHFAIKVELHATIAAHIEGWDPVPFYDNGNAVRHIPDEALNLLFLSHSDRFPKLDSVYLHDRFQSIAMSPSVDPSLDRRLLYADTTRRFPAFIGRYLMNIDHTPLLDEMQACKVASQLLEGIVEMAQIHLVHLDLSITNFVVDAHLNVQLIDLGHVGFGLENSDFIANVFAYLPFQEYQTSPEVACILLRQQNQERDWDRKPQLTLKLRTDIRKTMIWKFGVLVYGILHGYWPWFDPRLQQNDLLYFDGHPDDEVNSRRTRILYEDLHIREDLSQDCKDVLTHLFQKDPNDRPSLETLVCYPWFSQWAYQNRVLRLRILCC</sequence>
<evidence type="ECO:0000256" key="18">
    <source>
        <dbReference type="PROSITE-ProRule" id="PRU10141"/>
    </source>
</evidence>
<keyword evidence="11" id="KW-0418">Kinase</keyword>
<dbReference type="InterPro" id="IPR008266">
    <property type="entry name" value="Tyr_kinase_AS"/>
</dbReference>